<dbReference type="EC" id="3.4.-.-" evidence="8"/>
<evidence type="ECO:0000256" key="4">
    <source>
        <dbReference type="ARBA" id="ARBA00022801"/>
    </source>
</evidence>
<protein>
    <recommendedName>
        <fullName evidence="8">Abasic site processing protein</fullName>
        <ecNumber evidence="8">3.4.-.-</ecNumber>
    </recommendedName>
</protein>
<comment type="similarity">
    <text evidence="1 8">Belongs to the SOS response-associated peptidase family.</text>
</comment>
<dbReference type="GO" id="GO:0003697">
    <property type="term" value="F:single-stranded DNA binding"/>
    <property type="evidence" value="ECO:0007669"/>
    <property type="project" value="InterPro"/>
</dbReference>
<dbReference type="GO" id="GO:0016829">
    <property type="term" value="F:lyase activity"/>
    <property type="evidence" value="ECO:0007669"/>
    <property type="project" value="UniProtKB-KW"/>
</dbReference>
<evidence type="ECO:0000256" key="5">
    <source>
        <dbReference type="ARBA" id="ARBA00023124"/>
    </source>
</evidence>
<organism evidence="9 10">
    <name type="scientific">Ruminococcus albus SY3</name>
    <dbReference type="NCBI Taxonomy" id="1341156"/>
    <lineage>
        <taxon>Bacteria</taxon>
        <taxon>Bacillati</taxon>
        <taxon>Bacillota</taxon>
        <taxon>Clostridia</taxon>
        <taxon>Eubacteriales</taxon>
        <taxon>Oscillospiraceae</taxon>
        <taxon>Ruminococcus</taxon>
    </lineage>
</organism>
<evidence type="ECO:0000256" key="6">
    <source>
        <dbReference type="ARBA" id="ARBA00023125"/>
    </source>
</evidence>
<dbReference type="PANTHER" id="PTHR13604:SF0">
    <property type="entry name" value="ABASIC SITE PROCESSING PROTEIN HMCES"/>
    <property type="match status" value="1"/>
</dbReference>
<dbReference type="PANTHER" id="PTHR13604">
    <property type="entry name" value="DC12-RELATED"/>
    <property type="match status" value="1"/>
</dbReference>
<dbReference type="EMBL" id="JEOB01000004">
    <property type="protein sequence ID" value="EXM37623.1"/>
    <property type="molecule type" value="Genomic_DNA"/>
</dbReference>
<evidence type="ECO:0000313" key="9">
    <source>
        <dbReference type="EMBL" id="EXM37623.1"/>
    </source>
</evidence>
<dbReference type="GO" id="GO:0106300">
    <property type="term" value="P:protein-DNA covalent cross-linking repair"/>
    <property type="evidence" value="ECO:0007669"/>
    <property type="project" value="InterPro"/>
</dbReference>
<keyword evidence="4 8" id="KW-0378">Hydrolase</keyword>
<dbReference type="AlphaFoldDB" id="A0A011VSP8"/>
<dbReference type="Proteomes" id="UP000021369">
    <property type="component" value="Unassembled WGS sequence"/>
</dbReference>
<evidence type="ECO:0000256" key="1">
    <source>
        <dbReference type="ARBA" id="ARBA00008136"/>
    </source>
</evidence>
<dbReference type="InterPro" id="IPR036590">
    <property type="entry name" value="SRAP-like"/>
</dbReference>
<accession>A0A011VSP8</accession>
<reference evidence="9 10" key="1">
    <citation type="submission" date="2013-06" db="EMBL/GenBank/DDBJ databases">
        <title>Rumen cellulosomics: divergent fiber-degrading strategies revealed by comparative genome-wide analysis of six Ruminococcal strains.</title>
        <authorList>
            <person name="Dassa B."/>
            <person name="Borovok I."/>
            <person name="Lamed R."/>
            <person name="Flint H."/>
            <person name="Yeoman C.J."/>
            <person name="White B."/>
            <person name="Bayer E.A."/>
        </authorList>
    </citation>
    <scope>NUCLEOTIDE SEQUENCE [LARGE SCALE GENOMIC DNA]</scope>
    <source>
        <strain evidence="9 10">SY3</strain>
    </source>
</reference>
<comment type="caution">
    <text evidence="9">The sequence shown here is derived from an EMBL/GenBank/DDBJ whole genome shotgun (WGS) entry which is preliminary data.</text>
</comment>
<dbReference type="Pfam" id="PF02586">
    <property type="entry name" value="SRAP"/>
    <property type="match status" value="1"/>
</dbReference>
<dbReference type="GO" id="GO:0008233">
    <property type="term" value="F:peptidase activity"/>
    <property type="evidence" value="ECO:0007669"/>
    <property type="project" value="UniProtKB-KW"/>
</dbReference>
<evidence type="ECO:0000256" key="2">
    <source>
        <dbReference type="ARBA" id="ARBA00022670"/>
    </source>
</evidence>
<keyword evidence="5" id="KW-0190">Covalent protein-DNA linkage</keyword>
<gene>
    <name evidence="9" type="ORF">RASY3_14010</name>
</gene>
<keyword evidence="6" id="KW-0238">DNA-binding</keyword>
<dbReference type="SUPFAM" id="SSF143081">
    <property type="entry name" value="BB1717-like"/>
    <property type="match status" value="1"/>
</dbReference>
<keyword evidence="3" id="KW-0227">DNA damage</keyword>
<dbReference type="GO" id="GO:0006508">
    <property type="term" value="P:proteolysis"/>
    <property type="evidence" value="ECO:0007669"/>
    <property type="project" value="UniProtKB-KW"/>
</dbReference>
<keyword evidence="10" id="KW-1185">Reference proteome</keyword>
<dbReference type="InterPro" id="IPR003738">
    <property type="entry name" value="SRAP"/>
</dbReference>
<evidence type="ECO:0000256" key="8">
    <source>
        <dbReference type="RuleBase" id="RU364100"/>
    </source>
</evidence>
<evidence type="ECO:0000313" key="10">
    <source>
        <dbReference type="Proteomes" id="UP000021369"/>
    </source>
</evidence>
<evidence type="ECO:0000256" key="7">
    <source>
        <dbReference type="ARBA" id="ARBA00023239"/>
    </source>
</evidence>
<proteinExistence type="inferred from homology"/>
<dbReference type="Gene3D" id="3.90.1680.10">
    <property type="entry name" value="SOS response associated peptidase-like"/>
    <property type="match status" value="1"/>
</dbReference>
<dbReference type="OrthoDB" id="9782620at2"/>
<keyword evidence="2 8" id="KW-0645">Protease</keyword>
<dbReference type="RefSeq" id="WP_037289198.1">
    <property type="nucleotide sequence ID" value="NZ_JEOB01000004.1"/>
</dbReference>
<evidence type="ECO:0000256" key="3">
    <source>
        <dbReference type="ARBA" id="ARBA00022763"/>
    </source>
</evidence>
<dbReference type="PATRIC" id="fig|1341156.4.peg.2469"/>
<keyword evidence="7" id="KW-0456">Lyase</keyword>
<name>A0A011VSP8_RUMAL</name>
<sequence>MCTWFYAEKSTLSPIITKAQQLPLTNTIMNTMARSAAMSGNIRPTDMAAVFAPNKQGNMAVFPMIWGFTVDASPKPLINCRIETADQKSVWKDSWFRRRCVIPASWYYEWGIPPSEVGYHNANEQRNIKKEKFAIQPEGSEITYLAGLYRFEEHRGIQIPMFAVITRESVEPVSSIHDRMPLILGKDSLRDWVRPDGDPGRIAKKALTNMVMEKAVDYPEPKPEFMQV</sequence>